<keyword evidence="14" id="KW-1185">Reference proteome</keyword>
<dbReference type="InterPro" id="IPR037066">
    <property type="entry name" value="Plug_dom_sf"/>
</dbReference>
<evidence type="ECO:0000256" key="5">
    <source>
        <dbReference type="ARBA" id="ARBA00023077"/>
    </source>
</evidence>
<comment type="similarity">
    <text evidence="8 9">Belongs to the TonB-dependent receptor family.</text>
</comment>
<evidence type="ECO:0000259" key="11">
    <source>
        <dbReference type="Pfam" id="PF00593"/>
    </source>
</evidence>
<keyword evidence="6 8" id="KW-0472">Membrane</keyword>
<dbReference type="NCBIfam" id="TIGR04056">
    <property type="entry name" value="OMP_RagA_SusC"/>
    <property type="match status" value="1"/>
</dbReference>
<dbReference type="InterPro" id="IPR012910">
    <property type="entry name" value="Plug_dom"/>
</dbReference>
<protein>
    <submittedName>
        <fullName evidence="13">TonB-dependent receptor</fullName>
    </submittedName>
</protein>
<proteinExistence type="inferred from homology"/>
<evidence type="ECO:0000256" key="8">
    <source>
        <dbReference type="PROSITE-ProRule" id="PRU01360"/>
    </source>
</evidence>
<evidence type="ECO:0000256" key="3">
    <source>
        <dbReference type="ARBA" id="ARBA00022452"/>
    </source>
</evidence>
<evidence type="ECO:0000256" key="7">
    <source>
        <dbReference type="ARBA" id="ARBA00023237"/>
    </source>
</evidence>
<evidence type="ECO:0000256" key="4">
    <source>
        <dbReference type="ARBA" id="ARBA00022692"/>
    </source>
</evidence>
<organism evidence="13 14">
    <name type="scientific">Mucilaginibacter rigui</name>
    <dbReference type="NCBI Taxonomy" id="534635"/>
    <lineage>
        <taxon>Bacteria</taxon>
        <taxon>Pseudomonadati</taxon>
        <taxon>Bacteroidota</taxon>
        <taxon>Sphingobacteriia</taxon>
        <taxon>Sphingobacteriales</taxon>
        <taxon>Sphingobacteriaceae</taxon>
        <taxon>Mucilaginibacter</taxon>
    </lineage>
</organism>
<evidence type="ECO:0000256" key="2">
    <source>
        <dbReference type="ARBA" id="ARBA00022448"/>
    </source>
</evidence>
<evidence type="ECO:0000313" key="14">
    <source>
        <dbReference type="Proteomes" id="UP000618754"/>
    </source>
</evidence>
<evidence type="ECO:0000313" key="13">
    <source>
        <dbReference type="EMBL" id="MBD1387048.1"/>
    </source>
</evidence>
<accession>A0ABR7X8Y9</accession>
<name>A0ABR7X8Y9_9SPHI</name>
<keyword evidence="5 9" id="KW-0798">TonB box</keyword>
<dbReference type="Gene3D" id="2.60.40.1120">
    <property type="entry name" value="Carboxypeptidase-like, regulatory domain"/>
    <property type="match status" value="1"/>
</dbReference>
<dbReference type="InterPro" id="IPR008969">
    <property type="entry name" value="CarboxyPept-like_regulatory"/>
</dbReference>
<reference evidence="13 14" key="1">
    <citation type="submission" date="2020-09" db="EMBL/GenBank/DDBJ databases">
        <title>Novel species of Mucilaginibacter isolated from a glacier on the Tibetan Plateau.</title>
        <authorList>
            <person name="Liu Q."/>
            <person name="Xin Y.-H."/>
        </authorList>
    </citation>
    <scope>NUCLEOTIDE SEQUENCE [LARGE SCALE GENOMIC DNA]</scope>
    <source>
        <strain evidence="13 14">CGMCC 1.13878</strain>
    </source>
</reference>
<dbReference type="Gene3D" id="2.40.170.20">
    <property type="entry name" value="TonB-dependent receptor, beta-barrel domain"/>
    <property type="match status" value="1"/>
</dbReference>
<dbReference type="PROSITE" id="PS52016">
    <property type="entry name" value="TONB_DEPENDENT_REC_3"/>
    <property type="match status" value="1"/>
</dbReference>
<dbReference type="SUPFAM" id="SSF49464">
    <property type="entry name" value="Carboxypeptidase regulatory domain-like"/>
    <property type="match status" value="1"/>
</dbReference>
<dbReference type="Pfam" id="PF13715">
    <property type="entry name" value="CarbopepD_reg_2"/>
    <property type="match status" value="1"/>
</dbReference>
<keyword evidence="4 8" id="KW-0812">Transmembrane</keyword>
<dbReference type="SUPFAM" id="SSF56935">
    <property type="entry name" value="Porins"/>
    <property type="match status" value="1"/>
</dbReference>
<keyword evidence="13" id="KW-0675">Receptor</keyword>
<feature type="domain" description="TonB-dependent receptor plug" evidence="12">
    <location>
        <begin position="129"/>
        <end position="252"/>
    </location>
</feature>
<dbReference type="Pfam" id="PF00593">
    <property type="entry name" value="TonB_dep_Rec_b-barrel"/>
    <property type="match status" value="1"/>
</dbReference>
<dbReference type="EMBL" id="JACWMW010000004">
    <property type="protein sequence ID" value="MBD1387048.1"/>
    <property type="molecule type" value="Genomic_DNA"/>
</dbReference>
<evidence type="ECO:0000259" key="12">
    <source>
        <dbReference type="Pfam" id="PF07715"/>
    </source>
</evidence>
<keyword evidence="7 8" id="KW-0998">Cell outer membrane</keyword>
<keyword evidence="3 8" id="KW-1134">Transmembrane beta strand</keyword>
<dbReference type="Pfam" id="PF07715">
    <property type="entry name" value="Plug"/>
    <property type="match status" value="1"/>
</dbReference>
<feature type="signal peptide" evidence="10">
    <location>
        <begin position="1"/>
        <end position="25"/>
    </location>
</feature>
<feature type="chain" id="PRO_5047366359" evidence="10">
    <location>
        <begin position="26"/>
        <end position="1045"/>
    </location>
</feature>
<dbReference type="Proteomes" id="UP000618754">
    <property type="component" value="Unassembled WGS sequence"/>
</dbReference>
<dbReference type="InterPro" id="IPR036942">
    <property type="entry name" value="Beta-barrel_TonB_sf"/>
</dbReference>
<dbReference type="InterPro" id="IPR000531">
    <property type="entry name" value="Beta-barrel_TonB"/>
</dbReference>
<dbReference type="InterPro" id="IPR039426">
    <property type="entry name" value="TonB-dep_rcpt-like"/>
</dbReference>
<feature type="domain" description="TonB-dependent receptor-like beta-barrel" evidence="11">
    <location>
        <begin position="423"/>
        <end position="1001"/>
    </location>
</feature>
<evidence type="ECO:0000256" key="10">
    <source>
        <dbReference type="SAM" id="SignalP"/>
    </source>
</evidence>
<evidence type="ECO:0000256" key="1">
    <source>
        <dbReference type="ARBA" id="ARBA00004571"/>
    </source>
</evidence>
<keyword evidence="10" id="KW-0732">Signal</keyword>
<evidence type="ECO:0000256" key="6">
    <source>
        <dbReference type="ARBA" id="ARBA00023136"/>
    </source>
</evidence>
<sequence length="1045" mass="113248">MVAKKHFFTILAVLAVSITQMPAMGSAESKITHYSRFERIIKGTVTADDGSTLPGVSVKVKGTSAVTVTDVNGKYSINLPDEGGTLIFSYIGFTTKEVLVTTPTVDVVLTSGSKELSQVVVIGYGTTRKSDLTGSVASVKADELKAVPATTFDQALQGRAAGVQVTQTSGKPGAETSIRIRGTSSINAGNEPLYVIDGMLVNSDGGDVSTGVNLGPRISPLSSINPSDIESIEILKDASSTAIYGSRGANGVVLITTKRGKTGTGSVMFESYYGLQRISNKLDVLNAAQYADFVNEAKLNANQTPVYVNPKNLGEGTNWQNELYRTAPMASYQLSFSGGDDKTKYNISGGYFTQDGIIVNSDFKRYSFRANLDRDLSSRLTVGNSITYSRVSSSGVLTNAGPIVPGVTTAALLFNPVLPVYNSGVNGGYTFENDRGKILGNPIADAKEYNSYGVVSRVLGNVYARYKIADGLEFKTTFGIDAFSDKENSFGPNFLKRTQASKGEASISTVEGMTWLNENTLTYNKQINKDHTFNLLAGYTLQQFQNESLLAYAFDFPDNRTGYHNLGAALNPQKPVNNESKWSMISYLARANYTLMNKYLFTLTGRVDGSSKFAQGKQYGFFPSAAFAWRLSEEEFIKNIRAISNLKFRASYGLIGNQSIAPYQSLALIGPYGQGVFNSGNGSEVYSGNEPLTYVNKNLKWESTRQLDLGVDASFFNDRISLTADYYEKKTFDLLLATPIPTTTGFSSTLLNVGNIVNKGFDFDLRTVNTTGKFSWNSSINISINRNKVTNLNSDTDIQLAGGSLLRVGQPIGTFYGYIFDGIFQTDAEAASSAVLKGQEANSSNPASRAKAGDRKYRDVNNDHVIDEKDRTLLGSAQPKFTWGFGNNINYKNFGLSFFFQGSQGNKMANLNNLDLLNFTGQNNVLAEAGLNRWTPANPNNKYPRALASGSLDAGVYSSAIVEDASYLRLKSLSLAYNFSSALLNKIKVKNLRLYVTASNLWTLTNYSGYDPEANTYGQSTTVVGIDSGGYPMAKTYIVGLNVGF</sequence>
<dbReference type="Gene3D" id="2.170.130.10">
    <property type="entry name" value="TonB-dependent receptor, plug domain"/>
    <property type="match status" value="1"/>
</dbReference>
<keyword evidence="2 8" id="KW-0813">Transport</keyword>
<comment type="subcellular location">
    <subcellularLocation>
        <location evidence="1 8">Cell outer membrane</location>
        <topology evidence="1 8">Multi-pass membrane protein</topology>
    </subcellularLocation>
</comment>
<dbReference type="InterPro" id="IPR023996">
    <property type="entry name" value="TonB-dep_OMP_SusC/RagA"/>
</dbReference>
<evidence type="ECO:0000256" key="9">
    <source>
        <dbReference type="RuleBase" id="RU003357"/>
    </source>
</evidence>
<gene>
    <name evidence="13" type="ORF">IDJ75_17310</name>
</gene>
<dbReference type="NCBIfam" id="TIGR04057">
    <property type="entry name" value="SusC_RagA_signa"/>
    <property type="match status" value="1"/>
</dbReference>
<comment type="caution">
    <text evidence="13">The sequence shown here is derived from an EMBL/GenBank/DDBJ whole genome shotgun (WGS) entry which is preliminary data.</text>
</comment>
<dbReference type="InterPro" id="IPR023997">
    <property type="entry name" value="TonB-dep_OMP_SusC/RagA_CS"/>
</dbReference>